<organism evidence="1 2">
    <name type="scientific">Blastomyces silverae</name>
    <dbReference type="NCBI Taxonomy" id="2060906"/>
    <lineage>
        <taxon>Eukaryota</taxon>
        <taxon>Fungi</taxon>
        <taxon>Dikarya</taxon>
        <taxon>Ascomycota</taxon>
        <taxon>Pezizomycotina</taxon>
        <taxon>Eurotiomycetes</taxon>
        <taxon>Eurotiomycetidae</taxon>
        <taxon>Onygenales</taxon>
        <taxon>Ajellomycetaceae</taxon>
        <taxon>Blastomyces</taxon>
    </lineage>
</organism>
<proteinExistence type="predicted"/>
<evidence type="ECO:0000313" key="2">
    <source>
        <dbReference type="Proteomes" id="UP000053573"/>
    </source>
</evidence>
<evidence type="ECO:0000313" key="1">
    <source>
        <dbReference type="EMBL" id="KLJ12198.1"/>
    </source>
</evidence>
<sequence>ENKQRSVKKFKKKSSDKKYFTAENTEITVFKKQIIKQQMNIIKSVNNYNIKILSFSIKNETL</sequence>
<reference evidence="2" key="1">
    <citation type="journal article" date="2015" name="PLoS Genet.">
        <title>The dynamic genome and transcriptome of the human fungal pathogen Blastomyces and close relative Emmonsia.</title>
        <authorList>
            <person name="Munoz J.F."/>
            <person name="Gauthier G.M."/>
            <person name="Desjardins C.A."/>
            <person name="Gallo J.E."/>
            <person name="Holder J."/>
            <person name="Sullivan T.D."/>
            <person name="Marty A.J."/>
            <person name="Carmen J.C."/>
            <person name="Chen Z."/>
            <person name="Ding L."/>
            <person name="Gujja S."/>
            <person name="Magrini V."/>
            <person name="Misas E."/>
            <person name="Mitreva M."/>
            <person name="Priest M."/>
            <person name="Saif S."/>
            <person name="Whiston E.A."/>
            <person name="Young S."/>
            <person name="Zeng Q."/>
            <person name="Goldman W.E."/>
            <person name="Mardis E.R."/>
            <person name="Taylor J.W."/>
            <person name="McEwen J.G."/>
            <person name="Clay O.K."/>
            <person name="Klein B.S."/>
            <person name="Cuomo C.A."/>
        </authorList>
    </citation>
    <scope>NUCLEOTIDE SEQUENCE [LARGE SCALE GENOMIC DNA]</scope>
    <source>
        <strain evidence="2">UAMH 139</strain>
    </source>
</reference>
<protein>
    <submittedName>
        <fullName evidence="1">Uncharacterized protein</fullName>
    </submittedName>
</protein>
<dbReference type="Proteomes" id="UP000053573">
    <property type="component" value="Unassembled WGS sequence"/>
</dbReference>
<dbReference type="AlphaFoldDB" id="A0A0H1BM27"/>
<dbReference type="EMBL" id="LDEV01001114">
    <property type="protein sequence ID" value="KLJ12198.1"/>
    <property type="molecule type" value="Genomic_DNA"/>
</dbReference>
<name>A0A0H1BM27_9EURO</name>
<comment type="caution">
    <text evidence="1">The sequence shown here is derived from an EMBL/GenBank/DDBJ whole genome shotgun (WGS) entry which is preliminary data.</text>
</comment>
<feature type="non-terminal residue" evidence="1">
    <location>
        <position position="1"/>
    </location>
</feature>
<gene>
    <name evidence="1" type="ORF">EMPG_09548</name>
</gene>
<accession>A0A0H1BM27</accession>
<keyword evidence="2" id="KW-1185">Reference proteome</keyword>